<reference evidence="5 6" key="1">
    <citation type="submission" date="2020-02" db="EMBL/GenBank/DDBJ databases">
        <title>Acidophilic actinobacteria isolated from forest soil.</title>
        <authorList>
            <person name="Golinska P."/>
        </authorList>
    </citation>
    <scope>NUCLEOTIDE SEQUENCE [LARGE SCALE GENOMIC DNA]</scope>
    <source>
        <strain evidence="5 6">NL8</strain>
    </source>
</reference>
<evidence type="ECO:0000259" key="3">
    <source>
        <dbReference type="Pfam" id="PF01408"/>
    </source>
</evidence>
<feature type="domain" description="Gfo/Idh/MocA-like oxidoreductase N-terminal" evidence="3">
    <location>
        <begin position="8"/>
        <end position="127"/>
    </location>
</feature>
<comment type="caution">
    <text evidence="5">The sequence shown here is derived from an EMBL/GenBank/DDBJ whole genome shotgun (WGS) entry which is preliminary data.</text>
</comment>
<evidence type="ECO:0000259" key="4">
    <source>
        <dbReference type="Pfam" id="PF02894"/>
    </source>
</evidence>
<name>A0ABS5KVC4_9ACTN</name>
<dbReference type="InterPro" id="IPR004104">
    <property type="entry name" value="Gfo/Idh/MocA-like_OxRdtase_C"/>
</dbReference>
<dbReference type="Proteomes" id="UP000730482">
    <property type="component" value="Unassembled WGS sequence"/>
</dbReference>
<evidence type="ECO:0000256" key="2">
    <source>
        <dbReference type="ARBA" id="ARBA00023002"/>
    </source>
</evidence>
<dbReference type="InterPro" id="IPR036291">
    <property type="entry name" value="NAD(P)-bd_dom_sf"/>
</dbReference>
<keyword evidence="6" id="KW-1185">Reference proteome</keyword>
<evidence type="ECO:0000313" key="5">
    <source>
        <dbReference type="EMBL" id="MBS2550002.1"/>
    </source>
</evidence>
<dbReference type="Gene3D" id="3.40.50.720">
    <property type="entry name" value="NAD(P)-binding Rossmann-like Domain"/>
    <property type="match status" value="1"/>
</dbReference>
<dbReference type="Pfam" id="PF02894">
    <property type="entry name" value="GFO_IDH_MocA_C"/>
    <property type="match status" value="1"/>
</dbReference>
<evidence type="ECO:0000256" key="1">
    <source>
        <dbReference type="ARBA" id="ARBA00010928"/>
    </source>
</evidence>
<sequence>MSAPQNPLRVGLIGYGLAGRAFHAPLIATTPGLRLRNVVTADPERRAQLSSEHPEARAVDSTEQLLADAEHLDLIVIATPNDTHSPAARAALEAGLPVVVDKPLAPTADEARALVELADRRGLMLTVFQNRRWDSDFRTAQHLIADGALGTVHRYESRFERWRPQIATGWRESADPAKAGGVLNDLGSHLVDQALHLFGPAAHVYAEVNARRAGAVVDDDSFIALTHTCGVHSQLWMSAVAAQPGPRLRVLGDQSAYTVRGLDPQEAALRAGRRPGPGWGEPAESEWGLLGPTDEARPYPSLPGDYPAFYTGVVTALREGKPAPVDPRDAVNTLTILELARRSAAEGRTIAVPR</sequence>
<dbReference type="PANTHER" id="PTHR43708">
    <property type="entry name" value="CONSERVED EXPRESSED OXIDOREDUCTASE (EUROFUNG)"/>
    <property type="match status" value="1"/>
</dbReference>
<keyword evidence="2" id="KW-0560">Oxidoreductase</keyword>
<dbReference type="Pfam" id="PF01408">
    <property type="entry name" value="GFO_IDH_MocA"/>
    <property type="match status" value="1"/>
</dbReference>
<gene>
    <name evidence="5" type="ORF">KGQ19_24360</name>
</gene>
<dbReference type="EMBL" id="JAAFYZ010000088">
    <property type="protein sequence ID" value="MBS2550002.1"/>
    <property type="molecule type" value="Genomic_DNA"/>
</dbReference>
<dbReference type="Gene3D" id="3.30.360.10">
    <property type="entry name" value="Dihydrodipicolinate Reductase, domain 2"/>
    <property type="match status" value="1"/>
</dbReference>
<dbReference type="SUPFAM" id="SSF51735">
    <property type="entry name" value="NAD(P)-binding Rossmann-fold domains"/>
    <property type="match status" value="1"/>
</dbReference>
<dbReference type="RefSeq" id="WP_212011971.1">
    <property type="nucleotide sequence ID" value="NZ_JAAFYZ010000088.1"/>
</dbReference>
<feature type="domain" description="Gfo/Idh/MocA-like oxidoreductase C-terminal" evidence="4">
    <location>
        <begin position="143"/>
        <end position="352"/>
    </location>
</feature>
<protein>
    <submittedName>
        <fullName evidence="5">Gfo/Idh/MocA family oxidoreductase</fullName>
    </submittedName>
</protein>
<dbReference type="PANTHER" id="PTHR43708:SF5">
    <property type="entry name" value="CONSERVED EXPRESSED OXIDOREDUCTASE (EUROFUNG)-RELATED"/>
    <property type="match status" value="1"/>
</dbReference>
<proteinExistence type="inferred from homology"/>
<dbReference type="SUPFAM" id="SSF55347">
    <property type="entry name" value="Glyceraldehyde-3-phosphate dehydrogenase-like, C-terminal domain"/>
    <property type="match status" value="1"/>
</dbReference>
<evidence type="ECO:0000313" key="6">
    <source>
        <dbReference type="Proteomes" id="UP000730482"/>
    </source>
</evidence>
<dbReference type="InterPro" id="IPR000683">
    <property type="entry name" value="Gfo/Idh/MocA-like_OxRdtase_N"/>
</dbReference>
<dbReference type="InterPro" id="IPR051317">
    <property type="entry name" value="Gfo/Idh/MocA_oxidoreduct"/>
</dbReference>
<comment type="similarity">
    <text evidence="1">Belongs to the Gfo/Idh/MocA family.</text>
</comment>
<accession>A0ABS5KVC4</accession>
<organism evidence="5 6">
    <name type="scientific">Catenulispora pinistramenti</name>
    <dbReference type="NCBI Taxonomy" id="2705254"/>
    <lineage>
        <taxon>Bacteria</taxon>
        <taxon>Bacillati</taxon>
        <taxon>Actinomycetota</taxon>
        <taxon>Actinomycetes</taxon>
        <taxon>Catenulisporales</taxon>
        <taxon>Catenulisporaceae</taxon>
        <taxon>Catenulispora</taxon>
    </lineage>
</organism>